<name>A0ACB9JXG3_9ASTR</name>
<dbReference type="Proteomes" id="UP001056120">
    <property type="component" value="Linkage Group LG02"/>
</dbReference>
<accession>A0ACB9JXG3</accession>
<sequence length="169" mass="19426">MWAITTLSCRLWLPATITATVRSNQRPFTVSVKHSRPRKNINYDYEDDEIENDRELEALKQQEIGDPDAYASNSEKISGSTILLALQKASAQKTSKKMKKKKKKKKSKNVNEEDDNRRNRDAIEDYSDVKPLCIKSDWKDRLDELETQLHHIIPDLFMSAQPMGAVCMG</sequence>
<evidence type="ECO:0000313" key="2">
    <source>
        <dbReference type="Proteomes" id="UP001056120"/>
    </source>
</evidence>
<reference evidence="2" key="1">
    <citation type="journal article" date="2022" name="Mol. Ecol. Resour.">
        <title>The genomes of chicory, endive, great burdock and yacon provide insights into Asteraceae palaeo-polyploidization history and plant inulin production.</title>
        <authorList>
            <person name="Fan W."/>
            <person name="Wang S."/>
            <person name="Wang H."/>
            <person name="Wang A."/>
            <person name="Jiang F."/>
            <person name="Liu H."/>
            <person name="Zhao H."/>
            <person name="Xu D."/>
            <person name="Zhang Y."/>
        </authorList>
    </citation>
    <scope>NUCLEOTIDE SEQUENCE [LARGE SCALE GENOMIC DNA]</scope>
    <source>
        <strain evidence="2">cv. Yunnan</strain>
    </source>
</reference>
<protein>
    <submittedName>
        <fullName evidence="1">Uncharacterized protein</fullName>
    </submittedName>
</protein>
<gene>
    <name evidence="1" type="ORF">L1987_06161</name>
</gene>
<proteinExistence type="predicted"/>
<dbReference type="EMBL" id="CM042019">
    <property type="protein sequence ID" value="KAI3824692.1"/>
    <property type="molecule type" value="Genomic_DNA"/>
</dbReference>
<organism evidence="1 2">
    <name type="scientific">Smallanthus sonchifolius</name>
    <dbReference type="NCBI Taxonomy" id="185202"/>
    <lineage>
        <taxon>Eukaryota</taxon>
        <taxon>Viridiplantae</taxon>
        <taxon>Streptophyta</taxon>
        <taxon>Embryophyta</taxon>
        <taxon>Tracheophyta</taxon>
        <taxon>Spermatophyta</taxon>
        <taxon>Magnoliopsida</taxon>
        <taxon>eudicotyledons</taxon>
        <taxon>Gunneridae</taxon>
        <taxon>Pentapetalae</taxon>
        <taxon>asterids</taxon>
        <taxon>campanulids</taxon>
        <taxon>Asterales</taxon>
        <taxon>Asteraceae</taxon>
        <taxon>Asteroideae</taxon>
        <taxon>Heliantheae alliance</taxon>
        <taxon>Millerieae</taxon>
        <taxon>Smallanthus</taxon>
    </lineage>
</organism>
<keyword evidence="2" id="KW-1185">Reference proteome</keyword>
<reference evidence="1 2" key="2">
    <citation type="journal article" date="2022" name="Mol. Ecol. Resour.">
        <title>The genomes of chicory, endive, great burdock and yacon provide insights into Asteraceae paleo-polyploidization history and plant inulin production.</title>
        <authorList>
            <person name="Fan W."/>
            <person name="Wang S."/>
            <person name="Wang H."/>
            <person name="Wang A."/>
            <person name="Jiang F."/>
            <person name="Liu H."/>
            <person name="Zhao H."/>
            <person name="Xu D."/>
            <person name="Zhang Y."/>
        </authorList>
    </citation>
    <scope>NUCLEOTIDE SEQUENCE [LARGE SCALE GENOMIC DNA]</scope>
    <source>
        <strain evidence="2">cv. Yunnan</strain>
        <tissue evidence="1">Leaves</tissue>
    </source>
</reference>
<comment type="caution">
    <text evidence="1">The sequence shown here is derived from an EMBL/GenBank/DDBJ whole genome shotgun (WGS) entry which is preliminary data.</text>
</comment>
<evidence type="ECO:0000313" key="1">
    <source>
        <dbReference type="EMBL" id="KAI3824692.1"/>
    </source>
</evidence>